<dbReference type="Proteomes" id="UP000735302">
    <property type="component" value="Unassembled WGS sequence"/>
</dbReference>
<evidence type="ECO:0000313" key="2">
    <source>
        <dbReference type="Proteomes" id="UP000735302"/>
    </source>
</evidence>
<dbReference type="AlphaFoldDB" id="A0AAV4DYR0"/>
<proteinExistence type="predicted"/>
<sequence>MRGGKIGKFNLEAGKDSLEADFFLVTWEIHDCVLLSSPLSLPHLPFAFFASHRIWLLVRTYTVQKVTKAGDMSLQGFRFESLAVLSCPDNPAQWSPISEWFTAK</sequence>
<dbReference type="EMBL" id="BLXT01008455">
    <property type="protein sequence ID" value="GFO48976.1"/>
    <property type="molecule type" value="Genomic_DNA"/>
</dbReference>
<keyword evidence="2" id="KW-1185">Reference proteome</keyword>
<comment type="caution">
    <text evidence="1">The sequence shown here is derived from an EMBL/GenBank/DDBJ whole genome shotgun (WGS) entry which is preliminary data.</text>
</comment>
<protein>
    <submittedName>
        <fullName evidence="1">Uncharacterized protein</fullName>
    </submittedName>
</protein>
<name>A0AAV4DYR0_9GAST</name>
<reference evidence="1 2" key="1">
    <citation type="journal article" date="2021" name="Elife">
        <title>Chloroplast acquisition without the gene transfer in kleptoplastic sea slugs, Plakobranchus ocellatus.</title>
        <authorList>
            <person name="Maeda T."/>
            <person name="Takahashi S."/>
            <person name="Yoshida T."/>
            <person name="Shimamura S."/>
            <person name="Takaki Y."/>
            <person name="Nagai Y."/>
            <person name="Toyoda A."/>
            <person name="Suzuki Y."/>
            <person name="Arimoto A."/>
            <person name="Ishii H."/>
            <person name="Satoh N."/>
            <person name="Nishiyama T."/>
            <person name="Hasebe M."/>
            <person name="Maruyama T."/>
            <person name="Minagawa J."/>
            <person name="Obokata J."/>
            <person name="Shigenobu S."/>
        </authorList>
    </citation>
    <scope>NUCLEOTIDE SEQUENCE [LARGE SCALE GENOMIC DNA]</scope>
</reference>
<accession>A0AAV4DYR0</accession>
<gene>
    <name evidence="1" type="ORF">PoB_007548100</name>
</gene>
<organism evidence="1 2">
    <name type="scientific">Plakobranchus ocellatus</name>
    <dbReference type="NCBI Taxonomy" id="259542"/>
    <lineage>
        <taxon>Eukaryota</taxon>
        <taxon>Metazoa</taxon>
        <taxon>Spiralia</taxon>
        <taxon>Lophotrochozoa</taxon>
        <taxon>Mollusca</taxon>
        <taxon>Gastropoda</taxon>
        <taxon>Heterobranchia</taxon>
        <taxon>Euthyneura</taxon>
        <taxon>Panpulmonata</taxon>
        <taxon>Sacoglossa</taxon>
        <taxon>Placobranchoidea</taxon>
        <taxon>Plakobranchidae</taxon>
        <taxon>Plakobranchus</taxon>
    </lineage>
</organism>
<evidence type="ECO:0000313" key="1">
    <source>
        <dbReference type="EMBL" id="GFO48976.1"/>
    </source>
</evidence>